<name>A0A8E2J953_9PEZI</name>
<keyword evidence="2" id="KW-1185">Reference proteome</keyword>
<evidence type="ECO:0000313" key="2">
    <source>
        <dbReference type="Proteomes" id="UP000250266"/>
    </source>
</evidence>
<evidence type="ECO:0000313" key="1">
    <source>
        <dbReference type="EMBL" id="OCK73923.1"/>
    </source>
</evidence>
<proteinExistence type="predicted"/>
<organism evidence="1 2">
    <name type="scientific">Lepidopterella palustris CBS 459.81</name>
    <dbReference type="NCBI Taxonomy" id="1314670"/>
    <lineage>
        <taxon>Eukaryota</taxon>
        <taxon>Fungi</taxon>
        <taxon>Dikarya</taxon>
        <taxon>Ascomycota</taxon>
        <taxon>Pezizomycotina</taxon>
        <taxon>Dothideomycetes</taxon>
        <taxon>Pleosporomycetidae</taxon>
        <taxon>Mytilinidiales</taxon>
        <taxon>Argynnaceae</taxon>
        <taxon>Lepidopterella</taxon>
    </lineage>
</organism>
<gene>
    <name evidence="1" type="ORF">K432DRAFT_447579</name>
</gene>
<dbReference type="EMBL" id="KV745615">
    <property type="protein sequence ID" value="OCK73923.1"/>
    <property type="molecule type" value="Genomic_DNA"/>
</dbReference>
<protein>
    <submittedName>
        <fullName evidence="1">Uncharacterized protein</fullName>
    </submittedName>
</protein>
<dbReference type="AlphaFoldDB" id="A0A8E2J953"/>
<accession>A0A8E2J953</accession>
<sequence>MSDELLLNILHYVPKTQLYDLCLIPAFHGAATELLYGSCERKSELHCSPLRTIITCPTLAVLVEEVIAGCNHISQPYNNEDMRVFIAGLRDMGMATPEKIEWSSQIQQEDQRAELALLLCHTPNIRRLVVGNQLEAPPSLCMDVPRPPLWLQLLNRATQEPRPAWMPSFHKLQSIVISLLAGMTSATIFSLLGLPGLRKLRLINAGGSGIEFGSSHLYHAPLLSLRSSVSELELEDGYFDASFISDLIISCGALRHFSYSTDDWRSVSHLHGSKIGDAIRRHQKTLETFTLVSTSDIWPRHGNSTLEHCEPLGSLQAFERLAHISCESDMLLGVTNRLRLQDVLPGSIQTVALELPDCTHVSGGQRSFCHGNWWTEAITWILVAVQEK</sequence>
<reference evidence="1 2" key="1">
    <citation type="journal article" date="2016" name="Nat. Commun.">
        <title>Ectomycorrhizal ecology is imprinted in the genome of the dominant symbiotic fungus Cenococcum geophilum.</title>
        <authorList>
            <consortium name="DOE Joint Genome Institute"/>
            <person name="Peter M."/>
            <person name="Kohler A."/>
            <person name="Ohm R.A."/>
            <person name="Kuo A."/>
            <person name="Krutzmann J."/>
            <person name="Morin E."/>
            <person name="Arend M."/>
            <person name="Barry K.W."/>
            <person name="Binder M."/>
            <person name="Choi C."/>
            <person name="Clum A."/>
            <person name="Copeland A."/>
            <person name="Grisel N."/>
            <person name="Haridas S."/>
            <person name="Kipfer T."/>
            <person name="LaButti K."/>
            <person name="Lindquist E."/>
            <person name="Lipzen A."/>
            <person name="Maire R."/>
            <person name="Meier B."/>
            <person name="Mihaltcheva S."/>
            <person name="Molinier V."/>
            <person name="Murat C."/>
            <person name="Poggeler S."/>
            <person name="Quandt C.A."/>
            <person name="Sperisen C."/>
            <person name="Tritt A."/>
            <person name="Tisserant E."/>
            <person name="Crous P.W."/>
            <person name="Henrissat B."/>
            <person name="Nehls U."/>
            <person name="Egli S."/>
            <person name="Spatafora J.W."/>
            <person name="Grigoriev I.V."/>
            <person name="Martin F.M."/>
        </authorList>
    </citation>
    <scope>NUCLEOTIDE SEQUENCE [LARGE SCALE GENOMIC DNA]</scope>
    <source>
        <strain evidence="1 2">CBS 459.81</strain>
    </source>
</reference>
<dbReference type="Proteomes" id="UP000250266">
    <property type="component" value="Unassembled WGS sequence"/>
</dbReference>